<dbReference type="AlphaFoldDB" id="A0A9D1RN40"/>
<keyword evidence="6 8" id="KW-0067">ATP-binding</keyword>
<dbReference type="GO" id="GO:0043138">
    <property type="term" value="F:3'-5' DNA helicase activity"/>
    <property type="evidence" value="ECO:0007669"/>
    <property type="project" value="TreeGrafter"/>
</dbReference>
<comment type="cofactor">
    <cofactor evidence="8">
        <name>Zn(2+)</name>
        <dbReference type="ChEBI" id="CHEBI:29105"/>
    </cofactor>
    <text evidence="8">Binds 2 zinc ions per subunit.</text>
</comment>
<feature type="binding site" evidence="8">
    <location>
        <position position="419"/>
    </location>
    <ligand>
        <name>Zn(2+)</name>
        <dbReference type="ChEBI" id="CHEBI:29105"/>
        <label>2</label>
    </ligand>
</feature>
<dbReference type="SUPFAM" id="SSF52540">
    <property type="entry name" value="P-loop containing nucleoside triphosphate hydrolases"/>
    <property type="match status" value="1"/>
</dbReference>
<evidence type="ECO:0000256" key="6">
    <source>
        <dbReference type="ARBA" id="ARBA00022840"/>
    </source>
</evidence>
<dbReference type="GO" id="GO:0006270">
    <property type="term" value="P:DNA replication initiation"/>
    <property type="evidence" value="ECO:0007669"/>
    <property type="project" value="TreeGrafter"/>
</dbReference>
<dbReference type="InterPro" id="IPR042115">
    <property type="entry name" value="PriA_3primeBD_sf"/>
</dbReference>
<feature type="binding site" evidence="8">
    <location>
        <position position="388"/>
    </location>
    <ligand>
        <name>Zn(2+)</name>
        <dbReference type="ChEBI" id="CHEBI:29105"/>
        <label>2</label>
    </ligand>
</feature>
<feature type="binding site" evidence="8">
    <location>
        <position position="434"/>
    </location>
    <ligand>
        <name>Zn(2+)</name>
        <dbReference type="ChEBI" id="CHEBI:29105"/>
        <label>1</label>
    </ligand>
</feature>
<comment type="caution">
    <text evidence="8">As this protein does not have any detectable helicase domains, it probably does not have helicase activity.</text>
</comment>
<dbReference type="InterPro" id="IPR027417">
    <property type="entry name" value="P-loop_NTPase"/>
</dbReference>
<reference evidence="10" key="1">
    <citation type="journal article" date="2021" name="PeerJ">
        <title>Extensive microbial diversity within the chicken gut microbiome revealed by metagenomics and culture.</title>
        <authorList>
            <person name="Gilroy R."/>
            <person name="Ravi A."/>
            <person name="Getino M."/>
            <person name="Pursley I."/>
            <person name="Horton D.L."/>
            <person name="Alikhan N.F."/>
            <person name="Baker D."/>
            <person name="Gharbi K."/>
            <person name="Hall N."/>
            <person name="Watson M."/>
            <person name="Adriaenssens E.M."/>
            <person name="Foster-Nyarko E."/>
            <person name="Jarju S."/>
            <person name="Secka A."/>
            <person name="Antonio M."/>
            <person name="Oren A."/>
            <person name="Chaudhuri R.R."/>
            <person name="La Ragione R."/>
            <person name="Hildebrand F."/>
            <person name="Pallen M.J."/>
        </authorList>
    </citation>
    <scope>NUCLEOTIDE SEQUENCE</scope>
    <source>
        <strain evidence="10">CHK32-1732</strain>
    </source>
</reference>
<dbReference type="GO" id="GO:0006310">
    <property type="term" value="P:DNA recombination"/>
    <property type="evidence" value="ECO:0007669"/>
    <property type="project" value="InterPro"/>
</dbReference>
<evidence type="ECO:0000313" key="11">
    <source>
        <dbReference type="Proteomes" id="UP000824190"/>
    </source>
</evidence>
<keyword evidence="7 8" id="KW-0238">DNA-binding</keyword>
<dbReference type="Gene3D" id="3.40.1440.60">
    <property type="entry name" value="PriA, 3(prime) DNA-binding domain"/>
    <property type="match status" value="1"/>
</dbReference>
<accession>A0A9D1RN40</accession>
<dbReference type="GO" id="GO:0008270">
    <property type="term" value="F:zinc ion binding"/>
    <property type="evidence" value="ECO:0007669"/>
    <property type="project" value="UniProtKB-UniRule"/>
</dbReference>
<evidence type="ECO:0000256" key="2">
    <source>
        <dbReference type="ARBA" id="ARBA00022705"/>
    </source>
</evidence>
<gene>
    <name evidence="8" type="primary">priA</name>
    <name evidence="10" type="ORF">H9870_02930</name>
</gene>
<evidence type="ECO:0000256" key="7">
    <source>
        <dbReference type="ARBA" id="ARBA00023125"/>
    </source>
</evidence>
<evidence type="ECO:0000313" key="10">
    <source>
        <dbReference type="EMBL" id="HIW90602.1"/>
    </source>
</evidence>
<dbReference type="GO" id="GO:0006269">
    <property type="term" value="P:DNA replication, synthesis of primer"/>
    <property type="evidence" value="ECO:0007669"/>
    <property type="project" value="UniProtKB-KW"/>
</dbReference>
<comment type="similarity">
    <text evidence="8">Belongs to the helicase family. PriA subfamily.</text>
</comment>
<keyword evidence="5 8" id="KW-0862">Zinc</keyword>
<keyword evidence="4 8" id="KW-0547">Nucleotide-binding</keyword>
<protein>
    <recommendedName>
        <fullName evidence="8">Probable replication restart protein PriA</fullName>
    </recommendedName>
    <alternativeName>
        <fullName evidence="8">Putative ATP-dependent DNA helicase PriA</fullName>
    </alternativeName>
</protein>
<feature type="binding site" evidence="8">
    <location>
        <position position="382"/>
    </location>
    <ligand>
        <name>Zn(2+)</name>
        <dbReference type="ChEBI" id="CHEBI:29105"/>
        <label>1</label>
    </ligand>
</feature>
<evidence type="ECO:0000256" key="5">
    <source>
        <dbReference type="ARBA" id="ARBA00022833"/>
    </source>
</evidence>
<keyword evidence="3 8" id="KW-0479">Metal-binding</keyword>
<evidence type="ECO:0000259" key="9">
    <source>
        <dbReference type="Pfam" id="PF17764"/>
    </source>
</evidence>
<feature type="binding site" evidence="8">
    <location>
        <position position="391"/>
    </location>
    <ligand>
        <name>Zn(2+)</name>
        <dbReference type="ChEBI" id="CHEBI:29105"/>
        <label>2</label>
    </ligand>
</feature>
<dbReference type="Proteomes" id="UP000824190">
    <property type="component" value="Unassembled WGS sequence"/>
</dbReference>
<proteinExistence type="inferred from homology"/>
<feature type="binding site" evidence="8">
    <location>
        <position position="422"/>
    </location>
    <ligand>
        <name>Zn(2+)</name>
        <dbReference type="ChEBI" id="CHEBI:29105"/>
        <label>2</label>
    </ligand>
</feature>
<dbReference type="GO" id="GO:1990077">
    <property type="term" value="C:primosome complex"/>
    <property type="evidence" value="ECO:0007669"/>
    <property type="project" value="UniProtKB-UniRule"/>
</dbReference>
<keyword evidence="2 8" id="KW-0235">DNA replication</keyword>
<comment type="caution">
    <text evidence="10">The sequence shown here is derived from an EMBL/GenBank/DDBJ whole genome shotgun (WGS) entry which is preliminary data.</text>
</comment>
<dbReference type="Gene3D" id="3.40.50.300">
    <property type="entry name" value="P-loop containing nucleotide triphosphate hydrolases"/>
    <property type="match status" value="1"/>
</dbReference>
<dbReference type="HAMAP" id="MF_00983">
    <property type="entry name" value="PriA"/>
    <property type="match status" value="1"/>
</dbReference>
<evidence type="ECO:0000256" key="4">
    <source>
        <dbReference type="ARBA" id="ARBA00022741"/>
    </source>
</evidence>
<evidence type="ECO:0000256" key="8">
    <source>
        <dbReference type="HAMAP-Rule" id="MF_00983"/>
    </source>
</evidence>
<evidence type="ECO:0000256" key="3">
    <source>
        <dbReference type="ARBA" id="ARBA00022723"/>
    </source>
</evidence>
<feature type="domain" description="Primosomal protein N' 3' DNA-binding" evidence="9">
    <location>
        <begin position="4"/>
        <end position="93"/>
    </location>
</feature>
<keyword evidence="1 8" id="KW-0639">Primosome</keyword>
<evidence type="ECO:0000256" key="1">
    <source>
        <dbReference type="ARBA" id="ARBA00022515"/>
    </source>
</evidence>
<feature type="binding site" evidence="8">
    <location>
        <position position="379"/>
    </location>
    <ligand>
        <name>Zn(2+)</name>
        <dbReference type="ChEBI" id="CHEBI:29105"/>
        <label>1</label>
    </ligand>
</feature>
<dbReference type="GO" id="GO:0005524">
    <property type="term" value="F:ATP binding"/>
    <property type="evidence" value="ECO:0007669"/>
    <property type="project" value="UniProtKB-UniRule"/>
</dbReference>
<sequence length="680" mass="73168">MPHLDRLFDYAVPEKWDAEAQPGVKVRVRFAGRLVDALLVERRRTTDHVGDLSPLNRVISPVQIVPPHLWELVNRLANRYAGTRSDVIRAIIPSRHATAEKSGLFGGGASWEDLYGSLVARDDLVAAPREAAAEGWAAYRHADSFLAAVLAARPGKPARASWLWTPGEDWAARLAELAATVAWDGGGVLLVAPDQRDVDRITTALRQFLSAAQITELTSQVGPAARYRRHLAVLEGQGRVVVGTRSAASAPVQNLRLAVLVGDGEDALVDPRAPYLHARDVLRMRSELEECALLVGGAHRSAEIQQWVEQGFTPTLRPDPEVLRERMPWIHALDDIHDAHQNYSRMPSAGYKAIRRVLDAGHPVLIQVPRRGYAPSVACASCRTPARCRRCNGPLEIPRSGSGQPDDARDPAAASAPHCRWCGAMEGNFTCTSCGGHALRMTVIGQERTAEELGRAFPGVGVTVSGGGQVKDVIADKPRLVVATPGAEPAVEDGLYGAAVLMDSWLSLGRADLRATEQTLRQWMEASCLVAARENGGEVVLVAPTSEPTAQQLIRWDPEGAAANELATRVEARFPPAVTLIAADGTPSSLDQLQEAWTIPAPVVDDGGVEVLGPVELPAGVRRPAGLGDTEAELARRLIIRAPTGHQEEVGASLRAALSLRATRRQSDPLRVVVDPVRVG</sequence>
<dbReference type="PANTHER" id="PTHR30580:SF0">
    <property type="entry name" value="PRIMOSOMAL PROTEIN N"/>
    <property type="match status" value="1"/>
</dbReference>
<feature type="binding site" evidence="8">
    <location>
        <position position="431"/>
    </location>
    <ligand>
        <name>Zn(2+)</name>
        <dbReference type="ChEBI" id="CHEBI:29105"/>
        <label>1</label>
    </ligand>
</feature>
<dbReference type="InterPro" id="IPR041222">
    <property type="entry name" value="PriA_3primeBD"/>
</dbReference>
<reference evidence="10" key="2">
    <citation type="submission" date="2021-04" db="EMBL/GenBank/DDBJ databases">
        <authorList>
            <person name="Gilroy R."/>
        </authorList>
    </citation>
    <scope>NUCLEOTIDE SEQUENCE</scope>
    <source>
        <strain evidence="10">CHK32-1732</strain>
    </source>
</reference>
<organism evidence="10 11">
    <name type="scientific">Candidatus Corynebacterium avicola</name>
    <dbReference type="NCBI Taxonomy" id="2838527"/>
    <lineage>
        <taxon>Bacteria</taxon>
        <taxon>Bacillati</taxon>
        <taxon>Actinomycetota</taxon>
        <taxon>Actinomycetes</taxon>
        <taxon>Mycobacteriales</taxon>
        <taxon>Corynebacteriaceae</taxon>
        <taxon>Corynebacterium</taxon>
    </lineage>
</organism>
<dbReference type="PANTHER" id="PTHR30580">
    <property type="entry name" value="PRIMOSOMAL PROTEIN N"/>
    <property type="match status" value="1"/>
</dbReference>
<dbReference type="GO" id="GO:0006302">
    <property type="term" value="P:double-strand break repair"/>
    <property type="evidence" value="ECO:0007669"/>
    <property type="project" value="InterPro"/>
</dbReference>
<comment type="subunit">
    <text evidence="8">Component of the replication restart primosome.</text>
</comment>
<comment type="function">
    <text evidence="8">Initiates the restart of stalled replication forks, which reloads the replicative helicase on sites other than the origin of replication. Recognizes and binds to abandoned replication forks and remodels them to uncover a helicase loading site. Promotes assembly of the primosome at these replication forks.</text>
</comment>
<dbReference type="Pfam" id="PF17764">
    <property type="entry name" value="PriA_3primeBD"/>
    <property type="match status" value="1"/>
</dbReference>
<dbReference type="GO" id="GO:0003677">
    <property type="term" value="F:DNA binding"/>
    <property type="evidence" value="ECO:0007669"/>
    <property type="project" value="UniProtKB-UniRule"/>
</dbReference>
<dbReference type="EMBL" id="DXGC01000028">
    <property type="protein sequence ID" value="HIW90602.1"/>
    <property type="molecule type" value="Genomic_DNA"/>
</dbReference>
<dbReference type="InterPro" id="IPR005259">
    <property type="entry name" value="PriA"/>
</dbReference>
<name>A0A9D1RN40_9CORY</name>